<gene>
    <name evidence="7 8" type="primary">LOC111813559</name>
</gene>
<organism evidence="6 8">
    <name type="scientific">Octodon degus</name>
    <name type="common">Degu</name>
    <name type="synonym">Sciurus degus</name>
    <dbReference type="NCBI Taxonomy" id="10160"/>
    <lineage>
        <taxon>Eukaryota</taxon>
        <taxon>Metazoa</taxon>
        <taxon>Chordata</taxon>
        <taxon>Craniata</taxon>
        <taxon>Vertebrata</taxon>
        <taxon>Euteleostomi</taxon>
        <taxon>Mammalia</taxon>
        <taxon>Eutheria</taxon>
        <taxon>Euarchontoglires</taxon>
        <taxon>Glires</taxon>
        <taxon>Rodentia</taxon>
        <taxon>Hystricomorpha</taxon>
        <taxon>Octodontidae</taxon>
        <taxon>Octodon</taxon>
    </lineage>
</organism>
<dbReference type="GO" id="GO:0016020">
    <property type="term" value="C:membrane"/>
    <property type="evidence" value="ECO:0007669"/>
    <property type="project" value="UniProtKB-SubCell"/>
</dbReference>
<keyword evidence="6" id="KW-1185">Reference proteome</keyword>
<dbReference type="GeneID" id="111813559"/>
<evidence type="ECO:0000256" key="4">
    <source>
        <dbReference type="ARBA" id="ARBA00023136"/>
    </source>
</evidence>
<evidence type="ECO:0000313" key="6">
    <source>
        <dbReference type="Proteomes" id="UP000515203"/>
    </source>
</evidence>
<dbReference type="PANTHER" id="PTHR16736">
    <property type="entry name" value="CORTEXIN-1-RELATED"/>
    <property type="match status" value="1"/>
</dbReference>
<evidence type="ECO:0000256" key="3">
    <source>
        <dbReference type="ARBA" id="ARBA00022989"/>
    </source>
</evidence>
<evidence type="ECO:0000313" key="7">
    <source>
        <dbReference type="RefSeq" id="XP_023560409.1"/>
    </source>
</evidence>
<evidence type="ECO:0000256" key="1">
    <source>
        <dbReference type="ARBA" id="ARBA00004167"/>
    </source>
</evidence>
<accession>A0A6P6DK60</accession>
<keyword evidence="4 5" id="KW-0472">Membrane</keyword>
<dbReference type="RefSeq" id="XP_023560410.1">
    <property type="nucleotide sequence ID" value="XM_023704642.1"/>
</dbReference>
<sequence length="59" mass="6646">MEEPTPEPAYVDVDKGLTLACFVFLCLFLVAMIIRCAKVIVDPYSAIPTSTWEEQHLDD</sequence>
<proteinExistence type="predicted"/>
<feature type="transmembrane region" description="Helical" evidence="5">
    <location>
        <begin position="16"/>
        <end position="34"/>
    </location>
</feature>
<dbReference type="RefSeq" id="XP_023560409.1">
    <property type="nucleotide sequence ID" value="XM_023704641.1"/>
</dbReference>
<dbReference type="Proteomes" id="UP000515203">
    <property type="component" value="Unplaced"/>
</dbReference>
<evidence type="ECO:0000256" key="5">
    <source>
        <dbReference type="SAM" id="Phobius"/>
    </source>
</evidence>
<keyword evidence="2 5" id="KW-0812">Transmembrane</keyword>
<evidence type="ECO:0000256" key="2">
    <source>
        <dbReference type="ARBA" id="ARBA00022692"/>
    </source>
</evidence>
<evidence type="ECO:0000313" key="8">
    <source>
        <dbReference type="RefSeq" id="XP_023560410.1"/>
    </source>
</evidence>
<protein>
    <submittedName>
        <fullName evidence="7 8">Cortexin-2-like</fullName>
    </submittedName>
</protein>
<dbReference type="AlphaFoldDB" id="A0A6P6DK60"/>
<name>A0A6P6DK60_OCTDE</name>
<comment type="subcellular location">
    <subcellularLocation>
        <location evidence="1">Membrane</location>
        <topology evidence="1">Single-pass membrane protein</topology>
    </subcellularLocation>
</comment>
<dbReference type="InterPro" id="IPR020066">
    <property type="entry name" value="Cortexin"/>
</dbReference>
<reference evidence="7 8" key="1">
    <citation type="submission" date="2025-04" db="UniProtKB">
        <authorList>
            <consortium name="RefSeq"/>
        </authorList>
    </citation>
    <scope>IDENTIFICATION</scope>
</reference>
<dbReference type="Pfam" id="PF11057">
    <property type="entry name" value="Cortexin"/>
    <property type="match status" value="1"/>
</dbReference>
<keyword evidence="3 5" id="KW-1133">Transmembrane helix</keyword>
<dbReference type="PANTHER" id="PTHR16736:SF5">
    <property type="entry name" value="CORTEXIN DOMAIN-CONTAINING 1 PROTEIN"/>
    <property type="match status" value="1"/>
</dbReference>